<evidence type="ECO:0000313" key="3">
    <source>
        <dbReference type="Proteomes" id="UP001140949"/>
    </source>
</evidence>
<organism evidence="2 3">
    <name type="scientific">Iris pallida</name>
    <name type="common">Sweet iris</name>
    <dbReference type="NCBI Taxonomy" id="29817"/>
    <lineage>
        <taxon>Eukaryota</taxon>
        <taxon>Viridiplantae</taxon>
        <taxon>Streptophyta</taxon>
        <taxon>Embryophyta</taxon>
        <taxon>Tracheophyta</taxon>
        <taxon>Spermatophyta</taxon>
        <taxon>Magnoliopsida</taxon>
        <taxon>Liliopsida</taxon>
        <taxon>Asparagales</taxon>
        <taxon>Iridaceae</taxon>
        <taxon>Iridoideae</taxon>
        <taxon>Irideae</taxon>
        <taxon>Iris</taxon>
    </lineage>
</organism>
<dbReference type="EMBL" id="JANAVB010014797">
    <property type="protein sequence ID" value="KAJ6833731.1"/>
    <property type="molecule type" value="Genomic_DNA"/>
</dbReference>
<name>A0AAX6GZG7_IRIPA</name>
<evidence type="ECO:0000313" key="2">
    <source>
        <dbReference type="EMBL" id="KAJ6833731.1"/>
    </source>
</evidence>
<dbReference type="AlphaFoldDB" id="A0AAX6GZG7"/>
<comment type="caution">
    <text evidence="2">The sequence shown here is derived from an EMBL/GenBank/DDBJ whole genome shotgun (WGS) entry which is preliminary data.</text>
</comment>
<feature type="compositionally biased region" description="Basic residues" evidence="1">
    <location>
        <begin position="1"/>
        <end position="10"/>
    </location>
</feature>
<proteinExistence type="predicted"/>
<keyword evidence="3" id="KW-1185">Reference proteome</keyword>
<reference evidence="2" key="1">
    <citation type="journal article" date="2023" name="GigaByte">
        <title>Genome assembly of the bearded iris, Iris pallida Lam.</title>
        <authorList>
            <person name="Bruccoleri R.E."/>
            <person name="Oakeley E.J."/>
            <person name="Faust A.M.E."/>
            <person name="Altorfer M."/>
            <person name="Dessus-Babus S."/>
            <person name="Burckhardt D."/>
            <person name="Oertli M."/>
            <person name="Naumann U."/>
            <person name="Petersen F."/>
            <person name="Wong J."/>
        </authorList>
    </citation>
    <scope>NUCLEOTIDE SEQUENCE</scope>
    <source>
        <strain evidence="2">GSM-AAB239-AS_SAM_17_03QT</strain>
    </source>
</reference>
<evidence type="ECO:0000256" key="1">
    <source>
        <dbReference type="SAM" id="MobiDB-lite"/>
    </source>
</evidence>
<gene>
    <name evidence="2" type="ORF">M6B38_338540</name>
</gene>
<feature type="compositionally biased region" description="Basic and acidic residues" evidence="1">
    <location>
        <begin position="25"/>
        <end position="45"/>
    </location>
</feature>
<sequence>MSPMMRRRVRSGGDEYDQAAMSPIMRDESDHARRVRPGGEVRSGGDESSPAASTPQIGFFLFGGACPGGASSCARLSMVVATTLLVVGECPRRRHDVHLMRQRTATISGDGFQIVGRLSFFSADGGPFCSGHLLHPHSDGRDRINHSFESVPVQNYAKCMMCCH</sequence>
<dbReference type="Proteomes" id="UP001140949">
    <property type="component" value="Unassembled WGS sequence"/>
</dbReference>
<feature type="region of interest" description="Disordered" evidence="1">
    <location>
        <begin position="1"/>
        <end position="52"/>
    </location>
</feature>
<protein>
    <submittedName>
        <fullName evidence="2">Uncharacterized protein</fullName>
    </submittedName>
</protein>
<reference evidence="2" key="2">
    <citation type="submission" date="2023-04" db="EMBL/GenBank/DDBJ databases">
        <authorList>
            <person name="Bruccoleri R.E."/>
            <person name="Oakeley E.J."/>
            <person name="Faust A.-M."/>
            <person name="Dessus-Babus S."/>
            <person name="Altorfer M."/>
            <person name="Burckhardt D."/>
            <person name="Oertli M."/>
            <person name="Naumann U."/>
            <person name="Petersen F."/>
            <person name="Wong J."/>
        </authorList>
    </citation>
    <scope>NUCLEOTIDE SEQUENCE</scope>
    <source>
        <strain evidence="2">GSM-AAB239-AS_SAM_17_03QT</strain>
        <tissue evidence="2">Leaf</tissue>
    </source>
</reference>
<accession>A0AAX6GZG7</accession>